<dbReference type="Proteomes" id="UP000192674">
    <property type="component" value="Unassembled WGS sequence"/>
</dbReference>
<keyword evidence="2" id="KW-0812">Transmembrane</keyword>
<dbReference type="Pfam" id="PF14015">
    <property type="entry name" value="DUF4231"/>
    <property type="match status" value="1"/>
</dbReference>
<evidence type="ECO:0000256" key="1">
    <source>
        <dbReference type="SAM" id="MobiDB-lite"/>
    </source>
</evidence>
<organism evidence="3 4">
    <name type="scientific">Kibdelosporangium aridum</name>
    <dbReference type="NCBI Taxonomy" id="2030"/>
    <lineage>
        <taxon>Bacteria</taxon>
        <taxon>Bacillati</taxon>
        <taxon>Actinomycetota</taxon>
        <taxon>Actinomycetes</taxon>
        <taxon>Pseudonocardiales</taxon>
        <taxon>Pseudonocardiaceae</taxon>
        <taxon>Kibdelosporangium</taxon>
    </lineage>
</organism>
<evidence type="ECO:0000313" key="3">
    <source>
        <dbReference type="EMBL" id="SMC98119.1"/>
    </source>
</evidence>
<evidence type="ECO:0000256" key="2">
    <source>
        <dbReference type="SAM" id="Phobius"/>
    </source>
</evidence>
<dbReference type="OrthoDB" id="3365037at2"/>
<name>A0A1Y5XJ52_KIBAR</name>
<dbReference type="NCBIfam" id="NF033634">
    <property type="entry name" value="SLATT_1"/>
    <property type="match status" value="1"/>
</dbReference>
<keyword evidence="2" id="KW-0472">Membrane</keyword>
<feature type="transmembrane region" description="Helical" evidence="2">
    <location>
        <begin position="69"/>
        <end position="91"/>
    </location>
</feature>
<sequence>MSGSDIDTKTTKAEATKSSTLTRKQKRWRKRLPWSDTVTEAFPTYAEVMDRAVRTAQHRYSKFGWWHMAWFRIGGILEIVLSVSFPFVYTALRSADGGWQDTVITGISVAIAVVGGIRGFYGWNENWHLYKTQELALTGIIQRWELELMALAAQPKENVSKTHKATKHALEQVAIALEHEQDAFFGSVRLPDELIQRNGSPRAGVPSSPQE</sequence>
<dbReference type="InterPro" id="IPR025325">
    <property type="entry name" value="DUF4231"/>
</dbReference>
<evidence type="ECO:0008006" key="5">
    <source>
        <dbReference type="Google" id="ProtNLM"/>
    </source>
</evidence>
<feature type="transmembrane region" description="Helical" evidence="2">
    <location>
        <begin position="103"/>
        <end position="121"/>
    </location>
</feature>
<keyword evidence="2" id="KW-1133">Transmembrane helix</keyword>
<dbReference type="AlphaFoldDB" id="A0A1Y5XJ52"/>
<gene>
    <name evidence="3" type="ORF">SAMN05661093_03504</name>
</gene>
<dbReference type="RefSeq" id="WP_160096542.1">
    <property type="nucleotide sequence ID" value="NZ_FWXV01000002.1"/>
</dbReference>
<keyword evidence="4" id="KW-1185">Reference proteome</keyword>
<feature type="compositionally biased region" description="Basic and acidic residues" evidence="1">
    <location>
        <begin position="1"/>
        <end position="15"/>
    </location>
</feature>
<proteinExistence type="predicted"/>
<feature type="region of interest" description="Disordered" evidence="1">
    <location>
        <begin position="1"/>
        <end position="24"/>
    </location>
</feature>
<evidence type="ECO:0000313" key="4">
    <source>
        <dbReference type="Proteomes" id="UP000192674"/>
    </source>
</evidence>
<accession>A0A1Y5XJ52</accession>
<reference evidence="3 4" key="1">
    <citation type="submission" date="2017-04" db="EMBL/GenBank/DDBJ databases">
        <authorList>
            <person name="Afonso C.L."/>
            <person name="Miller P.J."/>
            <person name="Scott M.A."/>
            <person name="Spackman E."/>
            <person name="Goraichik I."/>
            <person name="Dimitrov K.M."/>
            <person name="Suarez D.L."/>
            <person name="Swayne D.E."/>
        </authorList>
    </citation>
    <scope>NUCLEOTIDE SEQUENCE [LARGE SCALE GENOMIC DNA]</scope>
    <source>
        <strain evidence="3 4">DSM 43828</strain>
    </source>
</reference>
<protein>
    <recommendedName>
        <fullName evidence="5">DUF4231 domain-containing protein</fullName>
    </recommendedName>
</protein>
<dbReference type="EMBL" id="FWXV01000002">
    <property type="protein sequence ID" value="SMC98119.1"/>
    <property type="molecule type" value="Genomic_DNA"/>
</dbReference>